<proteinExistence type="predicted"/>
<name>A0A383BPA1_9ZZZZ</name>
<protein>
    <submittedName>
        <fullName evidence="1">Uncharacterized protein</fullName>
    </submittedName>
</protein>
<dbReference type="AlphaFoldDB" id="A0A383BPA1"/>
<reference evidence="1" key="1">
    <citation type="submission" date="2018-05" db="EMBL/GenBank/DDBJ databases">
        <authorList>
            <person name="Lanie J.A."/>
            <person name="Ng W.-L."/>
            <person name="Kazmierczak K.M."/>
            <person name="Andrzejewski T.M."/>
            <person name="Davidsen T.M."/>
            <person name="Wayne K.J."/>
            <person name="Tettelin H."/>
            <person name="Glass J.I."/>
            <person name="Rusch D."/>
            <person name="Podicherti R."/>
            <person name="Tsui H.-C.T."/>
            <person name="Winkler M.E."/>
        </authorList>
    </citation>
    <scope>NUCLEOTIDE SEQUENCE</scope>
</reference>
<organism evidence="1">
    <name type="scientific">marine metagenome</name>
    <dbReference type="NCBI Taxonomy" id="408172"/>
    <lineage>
        <taxon>unclassified sequences</taxon>
        <taxon>metagenomes</taxon>
        <taxon>ecological metagenomes</taxon>
    </lineage>
</organism>
<evidence type="ECO:0000313" key="1">
    <source>
        <dbReference type="EMBL" id="SVE21670.1"/>
    </source>
</evidence>
<feature type="non-terminal residue" evidence="1">
    <location>
        <position position="26"/>
    </location>
</feature>
<dbReference type="EMBL" id="UINC01202047">
    <property type="protein sequence ID" value="SVE21670.1"/>
    <property type="molecule type" value="Genomic_DNA"/>
</dbReference>
<gene>
    <name evidence="1" type="ORF">METZ01_LOCUS474524</name>
</gene>
<accession>A0A383BPA1</accession>
<sequence>MLNNKETDIVLFFVVTPSNISDKPLK</sequence>